<dbReference type="Gene3D" id="3.80.10.10">
    <property type="entry name" value="Ribonuclease Inhibitor"/>
    <property type="match status" value="1"/>
</dbReference>
<dbReference type="Gene3D" id="3.40.50.300">
    <property type="entry name" value="P-loop containing nucleotide triphosphate hydrolases"/>
    <property type="match status" value="1"/>
</dbReference>
<organism evidence="12 13">
    <name type="scientific">Panicum hallii var. hallii</name>
    <dbReference type="NCBI Taxonomy" id="1504633"/>
    <lineage>
        <taxon>Eukaryota</taxon>
        <taxon>Viridiplantae</taxon>
        <taxon>Streptophyta</taxon>
        <taxon>Embryophyta</taxon>
        <taxon>Tracheophyta</taxon>
        <taxon>Spermatophyta</taxon>
        <taxon>Magnoliopsida</taxon>
        <taxon>Liliopsida</taxon>
        <taxon>Poales</taxon>
        <taxon>Poaceae</taxon>
        <taxon>PACMAD clade</taxon>
        <taxon>Panicoideae</taxon>
        <taxon>Panicodae</taxon>
        <taxon>Paniceae</taxon>
        <taxon>Panicinae</taxon>
        <taxon>Panicum</taxon>
        <taxon>Panicum sect. Panicum</taxon>
    </lineage>
</organism>
<dbReference type="Pfam" id="PF23598">
    <property type="entry name" value="LRR_14"/>
    <property type="match status" value="1"/>
</dbReference>
<evidence type="ECO:0000259" key="10">
    <source>
        <dbReference type="Pfam" id="PF23559"/>
    </source>
</evidence>
<keyword evidence="2" id="KW-0433">Leucine-rich repeat</keyword>
<dbReference type="PANTHER" id="PTHR23155">
    <property type="entry name" value="DISEASE RESISTANCE PROTEIN RP"/>
    <property type="match status" value="1"/>
</dbReference>
<feature type="coiled-coil region" evidence="7">
    <location>
        <begin position="52"/>
        <end position="79"/>
    </location>
</feature>
<evidence type="ECO:0000259" key="9">
    <source>
        <dbReference type="Pfam" id="PF18052"/>
    </source>
</evidence>
<dbReference type="SUPFAM" id="SSF52058">
    <property type="entry name" value="L domain-like"/>
    <property type="match status" value="1"/>
</dbReference>
<dbReference type="AlphaFoldDB" id="A0A2T7EIA9"/>
<dbReference type="Pfam" id="PF23559">
    <property type="entry name" value="WHD_DRP"/>
    <property type="match status" value="1"/>
</dbReference>
<evidence type="ECO:0000256" key="7">
    <source>
        <dbReference type="SAM" id="Coils"/>
    </source>
</evidence>
<dbReference type="Gramene" id="PUZ67561">
    <property type="protein sequence ID" value="PUZ67561"/>
    <property type="gene ID" value="GQ55_3G445900"/>
</dbReference>
<dbReference type="InterPro" id="IPR055414">
    <property type="entry name" value="LRR_R13L4/SHOC2-like"/>
</dbReference>
<evidence type="ECO:0000256" key="6">
    <source>
        <dbReference type="ARBA" id="ARBA00023054"/>
    </source>
</evidence>
<evidence type="ECO:0000256" key="1">
    <source>
        <dbReference type="ARBA" id="ARBA00008894"/>
    </source>
</evidence>
<evidence type="ECO:0000256" key="5">
    <source>
        <dbReference type="ARBA" id="ARBA00022821"/>
    </source>
</evidence>
<keyword evidence="6 7" id="KW-0175">Coiled coil</keyword>
<dbReference type="Pfam" id="PF00931">
    <property type="entry name" value="NB-ARC"/>
    <property type="match status" value="1"/>
</dbReference>
<dbReference type="GO" id="GO:0042742">
    <property type="term" value="P:defense response to bacterium"/>
    <property type="evidence" value="ECO:0007669"/>
    <property type="project" value="UniProtKB-ARBA"/>
</dbReference>
<evidence type="ECO:0000256" key="3">
    <source>
        <dbReference type="ARBA" id="ARBA00022737"/>
    </source>
</evidence>
<evidence type="ECO:0000313" key="12">
    <source>
        <dbReference type="EMBL" id="PUZ67561.1"/>
    </source>
</evidence>
<dbReference type="Proteomes" id="UP000244336">
    <property type="component" value="Chromosome 3"/>
</dbReference>
<dbReference type="InterPro" id="IPR002182">
    <property type="entry name" value="NB-ARC"/>
</dbReference>
<dbReference type="PRINTS" id="PR00364">
    <property type="entry name" value="DISEASERSIST"/>
</dbReference>
<dbReference type="InterPro" id="IPR058922">
    <property type="entry name" value="WHD_DRP"/>
</dbReference>
<dbReference type="EMBL" id="CM009751">
    <property type="protein sequence ID" value="PUZ67561.1"/>
    <property type="molecule type" value="Genomic_DNA"/>
</dbReference>
<dbReference type="InterPro" id="IPR032675">
    <property type="entry name" value="LRR_dom_sf"/>
</dbReference>
<dbReference type="InterPro" id="IPR038005">
    <property type="entry name" value="RX-like_CC"/>
</dbReference>
<evidence type="ECO:0008006" key="14">
    <source>
        <dbReference type="Google" id="ProtNLM"/>
    </source>
</evidence>
<proteinExistence type="inferred from homology"/>
<name>A0A2T7EIA9_9POAL</name>
<evidence type="ECO:0000259" key="11">
    <source>
        <dbReference type="Pfam" id="PF23598"/>
    </source>
</evidence>
<feature type="domain" description="NB-ARC" evidence="8">
    <location>
        <begin position="162"/>
        <end position="325"/>
    </location>
</feature>
<evidence type="ECO:0000256" key="2">
    <source>
        <dbReference type="ARBA" id="ARBA00022614"/>
    </source>
</evidence>
<gene>
    <name evidence="12" type="ORF">GQ55_3G445900</name>
</gene>
<dbReference type="SUPFAM" id="SSF52540">
    <property type="entry name" value="P-loop containing nucleoside triphosphate hydrolases"/>
    <property type="match status" value="1"/>
</dbReference>
<accession>A0A2T7EIA9</accession>
<sequence length="913" mass="104133">MAGAILSASMGALSTLLPKLSVLIEGEYKLQKGVKGKIRFLKDEPTSIQTLLVKLADNEERLDEQVKDLRNKVRELSYDMEDCIDLFIHKMSRGDHAATNLVKKTPRKIKKIWSRHKIANLIEELESRVQEESDDRSMRYKFDELATLFIEAKRLVGIDGPREKIIRWLKEDDDFGRQLKVVSIVGFGDLGKTTLANQVYEKMKGRFDCSCFVPVSRNPNVAKMLADMLKELGSCVDPSDDERQLINKLRAFLQDKRYFVIVDDIWSIQAWEVVKAALSENNLNRRIITTTRITNVATSCCSSLAGYVHKIQPLSDQQSQQLFFKRCHGLPLAIITVASLLVEKSNMDQWEQVYNSTSSAFSHQGMRDMLLLSYYDLPHHLKTRLLYLSMFPEDYEIEREELIWRWIAEGFITEVRGQTADQLAESYFNELVNRSLIQPLDIQYDGRAKACRVHDMVLDLIVSLSAEENFVSIVEGQSYNGGGHKIRRLSIQSEHVGDEAMQEIMDKWSQVRSISFFETEEQGISPHLQKLQSLRLLVSTYFSHLGNQHVQYIGSMFQLKFLIISSPHITELPEDIGDLRHLQTLDIRYSRITKLPPSIGRLQRLMRLLVDRHVELPGEIGDLHALQELSPTRNFSIKLVEALRRLAKLKTAGIYLIARERLGRDTTRYKEALKLSLAALGKHGLQSLGIFNCELMEEELMDILCCTVPCLQKLAVGGFFNTPLPEKMASLVHITYLSLEVARIRQEDLCILGDIPTLLCSELVVLLAPDERLTISSQQFRGLKESEFSVMHRGGLGMLFLRDAMPELRRLRLAFRVHKALSKMGFEFSFEHLASLEHVIIVIWCGGATRSRVEVAEATIRNAVNIHPGRPTLDLQFFGNTQRTPSHLSKEITMSSEWTGTSCLNCVMCCTRT</sequence>
<dbReference type="GO" id="GO:0009626">
    <property type="term" value="P:plant-type hypersensitive response"/>
    <property type="evidence" value="ECO:0007669"/>
    <property type="project" value="UniProtKB-ARBA"/>
</dbReference>
<dbReference type="InterPro" id="IPR041118">
    <property type="entry name" value="Rx_N"/>
</dbReference>
<dbReference type="Gene3D" id="1.10.10.10">
    <property type="entry name" value="Winged helix-like DNA-binding domain superfamily/Winged helix DNA-binding domain"/>
    <property type="match status" value="1"/>
</dbReference>
<dbReference type="PANTHER" id="PTHR23155:SF1116">
    <property type="entry name" value="OS12G0273300 PROTEIN"/>
    <property type="match status" value="1"/>
</dbReference>
<keyword evidence="13" id="KW-1185">Reference proteome</keyword>
<dbReference type="InterPro" id="IPR027417">
    <property type="entry name" value="P-loop_NTPase"/>
</dbReference>
<dbReference type="Gene3D" id="1.10.8.430">
    <property type="entry name" value="Helical domain of apoptotic protease-activating factors"/>
    <property type="match status" value="1"/>
</dbReference>
<feature type="domain" description="Disease resistance R13L4/SHOC-2-like LRR" evidence="11">
    <location>
        <begin position="510"/>
        <end position="873"/>
    </location>
</feature>
<evidence type="ECO:0000256" key="4">
    <source>
        <dbReference type="ARBA" id="ARBA00022741"/>
    </source>
</evidence>
<dbReference type="CDD" id="cd14798">
    <property type="entry name" value="RX-CC_like"/>
    <property type="match status" value="1"/>
</dbReference>
<evidence type="ECO:0000313" key="13">
    <source>
        <dbReference type="Proteomes" id="UP000244336"/>
    </source>
</evidence>
<dbReference type="InterPro" id="IPR036388">
    <property type="entry name" value="WH-like_DNA-bd_sf"/>
</dbReference>
<dbReference type="OrthoDB" id="656806at2759"/>
<keyword evidence="3" id="KW-0677">Repeat</keyword>
<dbReference type="InterPro" id="IPR042197">
    <property type="entry name" value="Apaf_helical"/>
</dbReference>
<dbReference type="Pfam" id="PF18052">
    <property type="entry name" value="Rx_N"/>
    <property type="match status" value="1"/>
</dbReference>
<dbReference type="Gene3D" id="1.20.5.4130">
    <property type="match status" value="1"/>
</dbReference>
<keyword evidence="5" id="KW-0611">Plant defense</keyword>
<dbReference type="GO" id="GO:0043531">
    <property type="term" value="F:ADP binding"/>
    <property type="evidence" value="ECO:0007669"/>
    <property type="project" value="InterPro"/>
</dbReference>
<reference evidence="12 13" key="1">
    <citation type="submission" date="2018-04" db="EMBL/GenBank/DDBJ databases">
        <title>WGS assembly of Panicum hallii var. hallii HAL2.</title>
        <authorList>
            <person name="Lovell J."/>
            <person name="Jenkins J."/>
            <person name="Lowry D."/>
            <person name="Mamidi S."/>
            <person name="Sreedasyam A."/>
            <person name="Weng X."/>
            <person name="Barry K."/>
            <person name="Bonette J."/>
            <person name="Campitelli B."/>
            <person name="Daum C."/>
            <person name="Gordon S."/>
            <person name="Gould B."/>
            <person name="Lipzen A."/>
            <person name="MacQueen A."/>
            <person name="Palacio-Mejia J."/>
            <person name="Plott C."/>
            <person name="Shakirov E."/>
            <person name="Shu S."/>
            <person name="Yoshinaga Y."/>
            <person name="Zane M."/>
            <person name="Rokhsar D."/>
            <person name="Grimwood J."/>
            <person name="Schmutz J."/>
            <person name="Juenger T."/>
        </authorList>
    </citation>
    <scope>NUCLEOTIDE SEQUENCE [LARGE SCALE GENOMIC DNA]</scope>
    <source>
        <strain evidence="13">cv. HAL2</strain>
    </source>
</reference>
<dbReference type="FunFam" id="1.10.10.10:FF:000322">
    <property type="entry name" value="Probable disease resistance protein At1g63360"/>
    <property type="match status" value="1"/>
</dbReference>
<feature type="domain" description="Disease resistance protein winged helix" evidence="10">
    <location>
        <begin position="390"/>
        <end position="461"/>
    </location>
</feature>
<dbReference type="InterPro" id="IPR044974">
    <property type="entry name" value="Disease_R_plants"/>
</dbReference>
<keyword evidence="4" id="KW-0547">Nucleotide-binding</keyword>
<evidence type="ECO:0000259" key="8">
    <source>
        <dbReference type="Pfam" id="PF00931"/>
    </source>
</evidence>
<dbReference type="GO" id="GO:0002758">
    <property type="term" value="P:innate immune response-activating signaling pathway"/>
    <property type="evidence" value="ECO:0007669"/>
    <property type="project" value="UniProtKB-ARBA"/>
</dbReference>
<comment type="similarity">
    <text evidence="1">Belongs to the disease resistance NB-LRR family.</text>
</comment>
<feature type="domain" description="Disease resistance N-terminal" evidence="9">
    <location>
        <begin position="12"/>
        <end position="104"/>
    </location>
</feature>
<protein>
    <recommendedName>
        <fullName evidence="14">NB-ARC domain-containing protein</fullName>
    </recommendedName>
</protein>